<keyword evidence="5 7" id="KW-0732">Signal</keyword>
<dbReference type="Pfam" id="PF01185">
    <property type="entry name" value="Hydrophobin"/>
    <property type="match status" value="1"/>
</dbReference>
<evidence type="ECO:0000256" key="3">
    <source>
        <dbReference type="ARBA" id="ARBA00022512"/>
    </source>
</evidence>
<gene>
    <name evidence="8" type="ORF">SCLCIDRAFT_121918</name>
</gene>
<dbReference type="OrthoDB" id="4225815at2759"/>
<dbReference type="InterPro" id="IPR001338">
    <property type="entry name" value="Class_I_Hydrophobin"/>
</dbReference>
<keyword evidence="9" id="KW-1185">Reference proteome</keyword>
<dbReference type="HOGENOM" id="CLU_105134_2_0_1"/>
<dbReference type="InParanoid" id="A0A0C3DLE8"/>
<feature type="signal peptide" evidence="7">
    <location>
        <begin position="1"/>
        <end position="21"/>
    </location>
</feature>
<feature type="chain" id="PRO_5013984969" description="Hydrophobin" evidence="7">
    <location>
        <begin position="22"/>
        <end position="116"/>
    </location>
</feature>
<dbReference type="GO" id="GO:0005199">
    <property type="term" value="F:structural constituent of cell wall"/>
    <property type="evidence" value="ECO:0007669"/>
    <property type="project" value="InterPro"/>
</dbReference>
<comment type="similarity">
    <text evidence="2 7">Belongs to the fungal hydrophobin family.</text>
</comment>
<evidence type="ECO:0000256" key="7">
    <source>
        <dbReference type="RuleBase" id="RU365009"/>
    </source>
</evidence>
<evidence type="ECO:0000256" key="1">
    <source>
        <dbReference type="ARBA" id="ARBA00004191"/>
    </source>
</evidence>
<dbReference type="SMART" id="SM00075">
    <property type="entry name" value="HYDRO"/>
    <property type="match status" value="1"/>
</dbReference>
<evidence type="ECO:0000313" key="9">
    <source>
        <dbReference type="Proteomes" id="UP000053989"/>
    </source>
</evidence>
<dbReference type="Proteomes" id="UP000053989">
    <property type="component" value="Unassembled WGS sequence"/>
</dbReference>
<dbReference type="PROSITE" id="PS00956">
    <property type="entry name" value="HYDROPHOBIN"/>
    <property type="match status" value="1"/>
</dbReference>
<sequence>MFIRASSLLLPVLVLSSVAAAAPGPIVARASSSCGNGSLQCCDNTVEATQANANELSGLLGIAASIPIAGPLFGISCSSISVIGVGTGANCAQQTVCCDNTQFNGLVNVGCTNINL</sequence>
<dbReference type="GO" id="GO:0009277">
    <property type="term" value="C:fungal-type cell wall"/>
    <property type="evidence" value="ECO:0007669"/>
    <property type="project" value="InterPro"/>
</dbReference>
<evidence type="ECO:0000313" key="8">
    <source>
        <dbReference type="EMBL" id="KIM61505.1"/>
    </source>
</evidence>
<keyword evidence="3 7" id="KW-0134">Cell wall</keyword>
<dbReference type="CDD" id="cd23507">
    <property type="entry name" value="hydrophobin_I"/>
    <property type="match status" value="1"/>
</dbReference>
<dbReference type="EMBL" id="KN822051">
    <property type="protein sequence ID" value="KIM61505.1"/>
    <property type="molecule type" value="Genomic_DNA"/>
</dbReference>
<keyword evidence="6 7" id="KW-1015">Disulfide bond</keyword>
<organism evidence="8 9">
    <name type="scientific">Scleroderma citrinum Foug A</name>
    <dbReference type="NCBI Taxonomy" id="1036808"/>
    <lineage>
        <taxon>Eukaryota</taxon>
        <taxon>Fungi</taxon>
        <taxon>Dikarya</taxon>
        <taxon>Basidiomycota</taxon>
        <taxon>Agaricomycotina</taxon>
        <taxon>Agaricomycetes</taxon>
        <taxon>Agaricomycetidae</taxon>
        <taxon>Boletales</taxon>
        <taxon>Sclerodermatineae</taxon>
        <taxon>Sclerodermataceae</taxon>
        <taxon>Scleroderma</taxon>
    </lineage>
</organism>
<dbReference type="InterPro" id="IPR019778">
    <property type="entry name" value="Class_I_Hydrophobin_CS"/>
</dbReference>
<name>A0A0C3DLE8_9AGAM</name>
<comment type="subcellular location">
    <subcellularLocation>
        <location evidence="1 7">Secreted</location>
        <location evidence="1 7">Cell wall</location>
    </subcellularLocation>
</comment>
<evidence type="ECO:0000256" key="5">
    <source>
        <dbReference type="ARBA" id="ARBA00022729"/>
    </source>
</evidence>
<dbReference type="AlphaFoldDB" id="A0A0C3DLE8"/>
<reference evidence="8 9" key="1">
    <citation type="submission" date="2014-04" db="EMBL/GenBank/DDBJ databases">
        <authorList>
            <consortium name="DOE Joint Genome Institute"/>
            <person name="Kuo A."/>
            <person name="Kohler A."/>
            <person name="Nagy L.G."/>
            <person name="Floudas D."/>
            <person name="Copeland A."/>
            <person name="Barry K.W."/>
            <person name="Cichocki N."/>
            <person name="Veneault-Fourrey C."/>
            <person name="LaButti K."/>
            <person name="Lindquist E.A."/>
            <person name="Lipzen A."/>
            <person name="Lundell T."/>
            <person name="Morin E."/>
            <person name="Murat C."/>
            <person name="Sun H."/>
            <person name="Tunlid A."/>
            <person name="Henrissat B."/>
            <person name="Grigoriev I.V."/>
            <person name="Hibbett D.S."/>
            <person name="Martin F."/>
            <person name="Nordberg H.P."/>
            <person name="Cantor M.N."/>
            <person name="Hua S.X."/>
        </authorList>
    </citation>
    <scope>NUCLEOTIDE SEQUENCE [LARGE SCALE GENOMIC DNA]</scope>
    <source>
        <strain evidence="8 9">Foug A</strain>
    </source>
</reference>
<proteinExistence type="inferred from homology"/>
<protein>
    <recommendedName>
        <fullName evidence="7">Hydrophobin</fullName>
    </recommendedName>
</protein>
<reference evidence="9" key="2">
    <citation type="submission" date="2015-01" db="EMBL/GenBank/DDBJ databases">
        <title>Evolutionary Origins and Diversification of the Mycorrhizal Mutualists.</title>
        <authorList>
            <consortium name="DOE Joint Genome Institute"/>
            <consortium name="Mycorrhizal Genomics Consortium"/>
            <person name="Kohler A."/>
            <person name="Kuo A."/>
            <person name="Nagy L.G."/>
            <person name="Floudas D."/>
            <person name="Copeland A."/>
            <person name="Barry K.W."/>
            <person name="Cichocki N."/>
            <person name="Veneault-Fourrey C."/>
            <person name="LaButti K."/>
            <person name="Lindquist E.A."/>
            <person name="Lipzen A."/>
            <person name="Lundell T."/>
            <person name="Morin E."/>
            <person name="Murat C."/>
            <person name="Riley R."/>
            <person name="Ohm R."/>
            <person name="Sun H."/>
            <person name="Tunlid A."/>
            <person name="Henrissat B."/>
            <person name="Grigoriev I.V."/>
            <person name="Hibbett D.S."/>
            <person name="Martin F."/>
        </authorList>
    </citation>
    <scope>NUCLEOTIDE SEQUENCE [LARGE SCALE GENOMIC DNA]</scope>
    <source>
        <strain evidence="9">Foug A</strain>
    </source>
</reference>
<keyword evidence="4 7" id="KW-0964">Secreted</keyword>
<evidence type="ECO:0000256" key="4">
    <source>
        <dbReference type="ARBA" id="ARBA00022525"/>
    </source>
</evidence>
<evidence type="ECO:0000256" key="6">
    <source>
        <dbReference type="ARBA" id="ARBA00023157"/>
    </source>
</evidence>
<evidence type="ECO:0000256" key="2">
    <source>
        <dbReference type="ARBA" id="ARBA00010446"/>
    </source>
</evidence>
<accession>A0A0C3DLE8</accession>